<proteinExistence type="predicted"/>
<accession>A0A1Y5X4X8</accession>
<dbReference type="RefSeq" id="WP_084425264.1">
    <property type="nucleotide sequence ID" value="NZ_FWXV01000001.1"/>
</dbReference>
<dbReference type="PANTHER" id="PTHR43194:SF5">
    <property type="entry name" value="PIMELOYL-[ACYL-CARRIER PROTEIN] METHYL ESTER ESTERASE"/>
    <property type="match status" value="1"/>
</dbReference>
<reference evidence="2 3" key="1">
    <citation type="submission" date="2017-04" db="EMBL/GenBank/DDBJ databases">
        <authorList>
            <person name="Afonso C.L."/>
            <person name="Miller P.J."/>
            <person name="Scott M.A."/>
            <person name="Spackman E."/>
            <person name="Goraichik I."/>
            <person name="Dimitrov K.M."/>
            <person name="Suarez D.L."/>
            <person name="Swayne D.E."/>
        </authorList>
    </citation>
    <scope>NUCLEOTIDE SEQUENCE [LARGE SCALE GENOMIC DNA]</scope>
    <source>
        <strain evidence="2 3">DSM 43828</strain>
    </source>
</reference>
<dbReference type="SUPFAM" id="SSF53474">
    <property type="entry name" value="alpha/beta-Hydrolases"/>
    <property type="match status" value="1"/>
</dbReference>
<dbReference type="InterPro" id="IPR050228">
    <property type="entry name" value="Carboxylesterase_BioH"/>
</dbReference>
<dbReference type="InterPro" id="IPR000073">
    <property type="entry name" value="AB_hydrolase_1"/>
</dbReference>
<dbReference type="OrthoDB" id="4944883at2"/>
<organism evidence="2 3">
    <name type="scientific">Kibdelosporangium aridum</name>
    <dbReference type="NCBI Taxonomy" id="2030"/>
    <lineage>
        <taxon>Bacteria</taxon>
        <taxon>Bacillati</taxon>
        <taxon>Actinomycetota</taxon>
        <taxon>Actinomycetes</taxon>
        <taxon>Pseudonocardiales</taxon>
        <taxon>Pseudonocardiaceae</taxon>
        <taxon>Kibdelosporangium</taxon>
    </lineage>
</organism>
<dbReference type="Pfam" id="PF00561">
    <property type="entry name" value="Abhydrolase_1"/>
    <property type="match status" value="1"/>
</dbReference>
<dbReference type="PRINTS" id="PR00111">
    <property type="entry name" value="ABHYDROLASE"/>
</dbReference>
<sequence>MIDALSYEVHGYGPGLVLLHGIGSRGTTTWSPVVEQLAVKYTVVLPDLPGSGDSPLPNGPMAIETIADQIVATAHAAGLSEFVVCGVNVGAAIAIKTAARWPVRVRGLATVVGFAHPRVTLRLNLELWASLTAHGDVVTTSRLLTSLCFAEQYLAVLPPAAVDQIVKQFGKQLAPGTAEQIAFTLGIDVRDDLAAVNADTLVVVATDDRFAAPEHSAEIAAGIRKARLVEVPGGHAAIFEDPEPTLAALTEFLRTLAVT</sequence>
<protein>
    <submittedName>
        <fullName evidence="2">Pimeloyl-ACP methyl ester carboxylesterase</fullName>
    </submittedName>
</protein>
<evidence type="ECO:0000259" key="1">
    <source>
        <dbReference type="Pfam" id="PF00561"/>
    </source>
</evidence>
<feature type="domain" description="AB hydrolase-1" evidence="1">
    <location>
        <begin position="16"/>
        <end position="242"/>
    </location>
</feature>
<dbReference type="EMBL" id="FWXV01000001">
    <property type="protein sequence ID" value="SMC70948.1"/>
    <property type="molecule type" value="Genomic_DNA"/>
</dbReference>
<dbReference type="AlphaFoldDB" id="A0A1Y5X4X8"/>
<evidence type="ECO:0000313" key="3">
    <source>
        <dbReference type="Proteomes" id="UP000192674"/>
    </source>
</evidence>
<keyword evidence="3" id="KW-1185">Reference proteome</keyword>
<dbReference type="InterPro" id="IPR029058">
    <property type="entry name" value="AB_hydrolase_fold"/>
</dbReference>
<gene>
    <name evidence="2" type="ORF">SAMN05661093_01606</name>
</gene>
<dbReference type="Gene3D" id="3.40.50.1820">
    <property type="entry name" value="alpha/beta hydrolase"/>
    <property type="match status" value="1"/>
</dbReference>
<dbReference type="PANTHER" id="PTHR43194">
    <property type="entry name" value="HYDROLASE ALPHA/BETA FOLD FAMILY"/>
    <property type="match status" value="1"/>
</dbReference>
<name>A0A1Y5X4X8_KIBAR</name>
<dbReference type="Proteomes" id="UP000192674">
    <property type="component" value="Unassembled WGS sequence"/>
</dbReference>
<dbReference type="GO" id="GO:0003824">
    <property type="term" value="F:catalytic activity"/>
    <property type="evidence" value="ECO:0007669"/>
    <property type="project" value="UniProtKB-ARBA"/>
</dbReference>
<evidence type="ECO:0000313" key="2">
    <source>
        <dbReference type="EMBL" id="SMC70948.1"/>
    </source>
</evidence>